<dbReference type="PANTHER" id="PTHR47396">
    <property type="entry name" value="TYPE I RESTRICTION ENZYME ECOKI R PROTEIN"/>
    <property type="match status" value="1"/>
</dbReference>
<evidence type="ECO:0000313" key="3">
    <source>
        <dbReference type="Proteomes" id="UP000030652"/>
    </source>
</evidence>
<dbReference type="GO" id="GO:0003677">
    <property type="term" value="F:DNA binding"/>
    <property type="evidence" value="ECO:0007669"/>
    <property type="project" value="UniProtKB-KW"/>
</dbReference>
<dbReference type="PANTHER" id="PTHR47396:SF1">
    <property type="entry name" value="ATP-DEPENDENT HELICASE IRC3-RELATED"/>
    <property type="match status" value="1"/>
</dbReference>
<proteinExistence type="predicted"/>
<sequence length="924" mass="106739">MNQNPEQIARDSIDKQLTVCGWVIQSIKQVNLNAGIGVAVKEYLTDVGPADYVLFVEGKPCGVIEAKREDEGHRMNVHEEQGEDYAKARLKHLKNEPLPFVYISTGEVTRFTDFTDPKPRAREVFSFHRPETLKDWAKRDKSLRTRLFDLPALQTDGLRECQIKAINKLESSFKEDRPKALIQMATGSGKTFTAITSVYRLLKYAKAKRVLFLVDTKNLGEQAEQEFMSFVPNDDNRKFTELYSVQRLKSSNVATDSQVCISTIQRLYSILKGTELEESAEEENPNERKWQPKEIPPIEYDVKMPIEFFDFIVIDECHRSIYNLWKQVLEYYDAFEIGLTATPDKRTIGYFDQNLVSEYSHEMAVADGVNVGYEVFIIDTKVTQKGATLWKGEYIEHRERLSRKKRMELQDEDENYSKQQLDKDVVNPNQIRIIIRTFKEHLPGIFKERYDKNGNFEVPKTLIFAKTDSHCNDIIDIVREEFAEENKFCKKITYKTDEDPKSVLSQFRNDYHPRIAVTVDMIATGTDVKPLECLLFMRDVKSKNYFEQMKGRGTRTIDLDTLRKVTPTAQYTKDHFVIIDAIGVTKSLKTDSRPLEKKPGVPLKDLLQAVAVGAREEELFTSLANRLTRLDKQISEKEKKQFAEKADGKSVSQVVKELLNAFNPDVLEEIETRVKSEKEGAAPVEIEAGIKVETEKLQNEAAKVFTGELNEYIENVRRTHEQRIDFANPDEVTKVGWDKDNKEKATELVTGFTEWMQLNKDELTALQIFYNQPFRRRELTYTMIKEVLEKLQHDKPTHSPISVWRAYEALEQCNGSPRNELTAIVSLIRKVSGLDTTLTAYDKTVDKNFQEWVFKKQAGATKFNEEQMQWLRMIKEYVTNSFHIDKEDFDLNPFNAQGGLGKMWQLFGEQTDEIINELNEALAA</sequence>
<dbReference type="InterPro" id="IPR013670">
    <property type="entry name" value="EcoEI_R_C_dom"/>
</dbReference>
<name>A0A0B0ELE6_9BACT</name>
<dbReference type="Proteomes" id="UP000030652">
    <property type="component" value="Unassembled WGS sequence"/>
</dbReference>
<dbReference type="Pfam" id="PF04313">
    <property type="entry name" value="HSDR_N"/>
    <property type="match status" value="1"/>
</dbReference>
<dbReference type="REBASE" id="103258">
    <property type="entry name" value="SbrRU1ORF2326P"/>
</dbReference>
<dbReference type="GO" id="GO:0009035">
    <property type="term" value="F:type I site-specific deoxyribonuclease activity"/>
    <property type="evidence" value="ECO:0007669"/>
    <property type="project" value="UniProtKB-EC"/>
</dbReference>
<dbReference type="GO" id="GO:0005524">
    <property type="term" value="F:ATP binding"/>
    <property type="evidence" value="ECO:0007669"/>
    <property type="project" value="UniProtKB-KW"/>
</dbReference>
<dbReference type="PROSITE" id="PS51192">
    <property type="entry name" value="HELICASE_ATP_BIND_1"/>
    <property type="match status" value="1"/>
</dbReference>
<dbReference type="SMART" id="SM00487">
    <property type="entry name" value="DEXDc"/>
    <property type="match status" value="1"/>
</dbReference>
<dbReference type="Gene3D" id="3.90.1570.30">
    <property type="match status" value="1"/>
</dbReference>
<reference evidence="2 3" key="1">
    <citation type="submission" date="2014-10" db="EMBL/GenBank/DDBJ databases">
        <title>Draft genome of anammox bacterium scalindua brodae, obtained using differential coverage binning of sequence data from two enrichment reactors.</title>
        <authorList>
            <person name="Speth D.R."/>
            <person name="Russ L."/>
            <person name="Kartal B."/>
            <person name="Op den Camp H.J."/>
            <person name="Dutilh B.E."/>
            <person name="Jetten M.S."/>
        </authorList>
    </citation>
    <scope>NUCLEOTIDE SEQUENCE [LARGE SCALE GENOMIC DNA]</scope>
    <source>
        <strain evidence="2">RU1</strain>
    </source>
</reference>
<dbReference type="Pfam" id="PF04851">
    <property type="entry name" value="ResIII"/>
    <property type="match status" value="1"/>
</dbReference>
<dbReference type="Gene3D" id="3.40.50.300">
    <property type="entry name" value="P-loop containing nucleotide triphosphate hydrolases"/>
    <property type="match status" value="2"/>
</dbReference>
<dbReference type="PATRIC" id="fig|237368.3.peg.2504"/>
<dbReference type="AlphaFoldDB" id="A0A0B0ELE6"/>
<feature type="domain" description="Helicase ATP-binding" evidence="1">
    <location>
        <begin position="171"/>
        <end position="361"/>
    </location>
</feature>
<dbReference type="InterPro" id="IPR027417">
    <property type="entry name" value="P-loop_NTPase"/>
</dbReference>
<dbReference type="CDD" id="cd18799">
    <property type="entry name" value="SF2_C_EcoAI-like"/>
    <property type="match status" value="1"/>
</dbReference>
<dbReference type="InterPro" id="IPR050742">
    <property type="entry name" value="Helicase_Restrict-Modif_Enz"/>
</dbReference>
<organism evidence="2 3">
    <name type="scientific">Candidatus Scalindua brodae</name>
    <dbReference type="NCBI Taxonomy" id="237368"/>
    <lineage>
        <taxon>Bacteria</taxon>
        <taxon>Pseudomonadati</taxon>
        <taxon>Planctomycetota</taxon>
        <taxon>Candidatus Brocadiia</taxon>
        <taxon>Candidatus Brocadiales</taxon>
        <taxon>Candidatus Scalinduaceae</taxon>
        <taxon>Candidatus Scalindua</taxon>
    </lineage>
</organism>
<gene>
    <name evidence="2" type="ORF">SCABRO_02322</name>
</gene>
<comment type="caution">
    <text evidence="2">The sequence shown here is derived from an EMBL/GenBank/DDBJ whole genome shotgun (WGS) entry which is preliminary data.</text>
</comment>
<dbReference type="Pfam" id="PF08463">
    <property type="entry name" value="EcoEI_R_C"/>
    <property type="match status" value="1"/>
</dbReference>
<protein>
    <submittedName>
        <fullName evidence="2">Deoxyribonuclease</fullName>
    </submittedName>
</protein>
<dbReference type="SUPFAM" id="SSF52540">
    <property type="entry name" value="P-loop containing nucleoside triphosphate hydrolases"/>
    <property type="match status" value="2"/>
</dbReference>
<dbReference type="InterPro" id="IPR006935">
    <property type="entry name" value="Helicase/UvrB_N"/>
</dbReference>
<dbReference type="InterPro" id="IPR007409">
    <property type="entry name" value="Restrct_endonuc_type1_HsdR_N"/>
</dbReference>
<accession>A0A0B0ELE6</accession>
<dbReference type="GO" id="GO:0005829">
    <property type="term" value="C:cytosol"/>
    <property type="evidence" value="ECO:0007669"/>
    <property type="project" value="TreeGrafter"/>
</dbReference>
<evidence type="ECO:0000259" key="1">
    <source>
        <dbReference type="PROSITE" id="PS51192"/>
    </source>
</evidence>
<dbReference type="EMBL" id="JRYO01000161">
    <property type="protein sequence ID" value="KHE91948.1"/>
    <property type="molecule type" value="Genomic_DNA"/>
</dbReference>
<dbReference type="eggNOG" id="COG4096">
    <property type="taxonomic scope" value="Bacteria"/>
</dbReference>
<dbReference type="InterPro" id="IPR014001">
    <property type="entry name" value="Helicase_ATP-bd"/>
</dbReference>
<dbReference type="GO" id="GO:0009307">
    <property type="term" value="P:DNA restriction-modification system"/>
    <property type="evidence" value="ECO:0007669"/>
    <property type="project" value="UniProtKB-KW"/>
</dbReference>
<evidence type="ECO:0000313" key="2">
    <source>
        <dbReference type="EMBL" id="KHE91948.1"/>
    </source>
</evidence>
<dbReference type="CDD" id="cd18032">
    <property type="entry name" value="DEXHc_RE_I_III_res"/>
    <property type="match status" value="1"/>
</dbReference>